<dbReference type="PANTHER" id="PTHR13031">
    <property type="entry name" value="RIBONUCLEASE P SUBUNIT P30"/>
    <property type="match status" value="1"/>
</dbReference>
<comment type="subcellular location">
    <subcellularLocation>
        <location evidence="1 6">Nucleus</location>
    </subcellularLocation>
</comment>
<dbReference type="InterPro" id="IPR010402">
    <property type="entry name" value="CCT_domain"/>
</dbReference>
<dbReference type="GO" id="GO:0005634">
    <property type="term" value="C:nucleus"/>
    <property type="evidence" value="ECO:0007669"/>
    <property type="project" value="UniProtKB-SubCell"/>
</dbReference>
<keyword evidence="4" id="KW-0378">Hydrolase</keyword>
<dbReference type="Pfam" id="PF06203">
    <property type="entry name" value="CCT"/>
    <property type="match status" value="1"/>
</dbReference>
<gene>
    <name evidence="9" type="primary">RPP30</name>
    <name evidence="9" type="ORF">Zm00014a_004355</name>
</gene>
<protein>
    <submittedName>
        <fullName evidence="9">Ribonuclease P protein subunit p30</fullName>
    </submittedName>
</protein>
<comment type="similarity">
    <text evidence="2">Belongs to the eukaryotic/archaeal RNase P protein component 3 family.</text>
</comment>
<dbReference type="Proteomes" id="UP000251960">
    <property type="component" value="Chromosome 3"/>
</dbReference>
<dbReference type="PANTHER" id="PTHR13031:SF0">
    <property type="entry name" value="RIBONUCLEASE P PROTEIN SUBUNIT P30"/>
    <property type="match status" value="1"/>
</dbReference>
<feature type="region of interest" description="Disordered" evidence="7">
    <location>
        <begin position="467"/>
        <end position="486"/>
    </location>
</feature>
<dbReference type="PROSITE" id="PS51017">
    <property type="entry name" value="CCT"/>
    <property type="match status" value="1"/>
</dbReference>
<dbReference type="GO" id="GO:0016787">
    <property type="term" value="F:hydrolase activity"/>
    <property type="evidence" value="ECO:0007669"/>
    <property type="project" value="UniProtKB-KW"/>
</dbReference>
<evidence type="ECO:0000256" key="7">
    <source>
        <dbReference type="SAM" id="MobiDB-lite"/>
    </source>
</evidence>
<feature type="region of interest" description="Disordered" evidence="7">
    <location>
        <begin position="516"/>
        <end position="551"/>
    </location>
</feature>
<evidence type="ECO:0000256" key="2">
    <source>
        <dbReference type="ARBA" id="ARBA00007331"/>
    </source>
</evidence>
<keyword evidence="5 6" id="KW-0539">Nucleus</keyword>
<reference evidence="9 10" key="1">
    <citation type="journal article" date="2018" name="Nat. Genet.">
        <title>Extensive intraspecific gene order and gene structural variations between Mo17 and other maize genomes.</title>
        <authorList>
            <person name="Sun S."/>
            <person name="Zhou Y."/>
            <person name="Chen J."/>
            <person name="Shi J."/>
            <person name="Zhao H."/>
            <person name="Zhao H."/>
            <person name="Song W."/>
            <person name="Zhang M."/>
            <person name="Cui Y."/>
            <person name="Dong X."/>
            <person name="Liu H."/>
            <person name="Ma X."/>
            <person name="Jiao Y."/>
            <person name="Wang B."/>
            <person name="Wei X."/>
            <person name="Stein J.C."/>
            <person name="Glaubitz J.C."/>
            <person name="Lu F."/>
            <person name="Yu G."/>
            <person name="Liang C."/>
            <person name="Fengler K."/>
            <person name="Li B."/>
            <person name="Rafalski A."/>
            <person name="Schnable P.S."/>
            <person name="Ware D.H."/>
            <person name="Buckler E.S."/>
            <person name="Lai J."/>
        </authorList>
    </citation>
    <scope>NUCLEOTIDE SEQUENCE [LARGE SCALE GENOMIC DNA]</scope>
    <source>
        <strain evidence="10">cv. Missouri 17</strain>
        <tissue evidence="9">Seedling</tissue>
    </source>
</reference>
<dbReference type="InterPro" id="IPR016195">
    <property type="entry name" value="Pol/histidinol_Pase-like"/>
</dbReference>
<dbReference type="Pfam" id="PF01876">
    <property type="entry name" value="RNase_P_p30"/>
    <property type="match status" value="1"/>
</dbReference>
<evidence type="ECO:0000256" key="3">
    <source>
        <dbReference type="ARBA" id="ARBA00022694"/>
    </source>
</evidence>
<proteinExistence type="inferred from homology"/>
<evidence type="ECO:0000256" key="5">
    <source>
        <dbReference type="ARBA" id="ARBA00023242"/>
    </source>
</evidence>
<sequence>MAAPLLFYDLGLLVSSSSGDGRDGNSSSSRLQLLATTARALELGYAGVALDHHHRGLLADSHVCRTDTFAPLSSLPLPSSAALHRRRLASPASEAFRQYTRITLSLDSAAATASALAPSAARLLRTYDLVAARPLTQAAFDHLCQTPVSAQHLDLISIDFSSHGKMPFRIKPPMLKLALQKGLHFEIAYSPLLSTDVNDKRNLIAQVKLLVDWTKGKNLIISSAAHTASQIRGPYDVINLSAYLLGIPIDRAKAAMSTSCRSLVLKAMRKKHFYKETIRVDRLLPNEELSSTKFKLADWIGWNSVSSEGVANQLEPSSNFDEVPGSPVCGIMEGSHEKTHSPDLSVVSKLPEQPSHQEQFPSQTQEETLQVDRTVVVTDSGQFPSQNAILEKAENNEVFVNPFVQPGAGCSADPEIIVKHVEFVQGTMEIDTIGSCRTKLVGDNIASTSDTSTKLACSSLLHGRELSGTSLEDQGPSHPSESLGNEKYDMKYHTDCTYRVNEQTLLVHEILSGADVWPEDKDSDGSTGMQVDNEASRGTSESLEHPPCGVDDKAQSDLSFYSSHKLCTDVTILPKVVEGKVEQSRDENIVQTVENEAESVDTKTRTSISVEPMSHGQEISSTIHTRSTGASCESDELKEQNSKNTDASLDKSVAKMHELLKFPYPSGKVEMSTIRSEKRRHKLRLHHPAYLPFLGFLRSACFKKKICKQAPAIVPPPVASQLHAITHLSSSSSGIMAAAATSSSSFRRTSSTGDLTVLLEEQRGAARYSAEERRERVDKYRSKRNQRNFQKKITYACRKTLADNRPRVKGRFARNGGDYAETTEADATADHHVHAPALPAAAYQPVELEAESPAAAAAAAPEWWPAVRELPAGINVVAELCADDDEMLAAYLGVSSISIADYHYSCHP</sequence>
<dbReference type="GO" id="GO:0008033">
    <property type="term" value="P:tRNA processing"/>
    <property type="evidence" value="ECO:0007669"/>
    <property type="project" value="UniProtKB-KW"/>
</dbReference>
<evidence type="ECO:0000256" key="4">
    <source>
        <dbReference type="ARBA" id="ARBA00022801"/>
    </source>
</evidence>
<feature type="domain" description="CCT" evidence="8">
    <location>
        <begin position="773"/>
        <end position="815"/>
    </location>
</feature>
<evidence type="ECO:0000313" key="9">
    <source>
        <dbReference type="EMBL" id="PWZ33962.1"/>
    </source>
</evidence>
<keyword evidence="3" id="KW-0819">tRNA processing</keyword>
<dbReference type="Gene3D" id="3.20.20.140">
    <property type="entry name" value="Metal-dependent hydrolases"/>
    <property type="match status" value="1"/>
</dbReference>
<dbReference type="SUPFAM" id="SSF89550">
    <property type="entry name" value="PHP domain-like"/>
    <property type="match status" value="1"/>
</dbReference>
<accession>A0A3L6FL69</accession>
<evidence type="ECO:0000256" key="1">
    <source>
        <dbReference type="ARBA" id="ARBA00004123"/>
    </source>
</evidence>
<organism evidence="9 10">
    <name type="scientific">Zea mays</name>
    <name type="common">Maize</name>
    <dbReference type="NCBI Taxonomy" id="4577"/>
    <lineage>
        <taxon>Eukaryota</taxon>
        <taxon>Viridiplantae</taxon>
        <taxon>Streptophyta</taxon>
        <taxon>Embryophyta</taxon>
        <taxon>Tracheophyta</taxon>
        <taxon>Spermatophyta</taxon>
        <taxon>Magnoliopsida</taxon>
        <taxon>Liliopsida</taxon>
        <taxon>Poales</taxon>
        <taxon>Poaceae</taxon>
        <taxon>PACMAD clade</taxon>
        <taxon>Panicoideae</taxon>
        <taxon>Andropogonodae</taxon>
        <taxon>Andropogoneae</taxon>
        <taxon>Tripsacinae</taxon>
        <taxon>Zea</taxon>
    </lineage>
</organism>
<evidence type="ECO:0000256" key="6">
    <source>
        <dbReference type="PROSITE-ProRule" id="PRU00357"/>
    </source>
</evidence>
<dbReference type="ExpressionAtlas" id="A0A3L6FL69">
    <property type="expression patterns" value="baseline and differential"/>
</dbReference>
<comment type="caution">
    <text evidence="9">The sequence shown here is derived from an EMBL/GenBank/DDBJ whole genome shotgun (WGS) entry which is preliminary data.</text>
</comment>
<feature type="compositionally biased region" description="Polar residues" evidence="7">
    <location>
        <begin position="467"/>
        <end position="483"/>
    </location>
</feature>
<evidence type="ECO:0000313" key="10">
    <source>
        <dbReference type="Proteomes" id="UP000251960"/>
    </source>
</evidence>
<feature type="region of interest" description="Disordered" evidence="7">
    <location>
        <begin position="595"/>
        <end position="646"/>
    </location>
</feature>
<dbReference type="FunFam" id="3.20.20.140:FF:000044">
    <property type="entry name" value="Polymerase/histidinol phosphatase-like protein"/>
    <property type="match status" value="1"/>
</dbReference>
<feature type="compositionally biased region" description="Polar residues" evidence="7">
    <location>
        <begin position="617"/>
        <end position="631"/>
    </location>
</feature>
<evidence type="ECO:0000259" key="8">
    <source>
        <dbReference type="PROSITE" id="PS51017"/>
    </source>
</evidence>
<dbReference type="InterPro" id="IPR002738">
    <property type="entry name" value="RNase_P_p30"/>
</dbReference>
<name>A0A3L6FL69_MAIZE</name>
<dbReference type="AlphaFoldDB" id="A0A3L6FL69"/>
<dbReference type="EMBL" id="NCVQ01000004">
    <property type="protein sequence ID" value="PWZ33962.1"/>
    <property type="molecule type" value="Genomic_DNA"/>
</dbReference>